<dbReference type="SUPFAM" id="SSF55874">
    <property type="entry name" value="ATPase domain of HSP90 chaperone/DNA topoisomerase II/histidine kinase"/>
    <property type="match status" value="1"/>
</dbReference>
<dbReference type="InterPro" id="IPR052972">
    <property type="entry name" value="Sacsin_chaperone_reg"/>
</dbReference>
<dbReference type="InterPro" id="IPR036890">
    <property type="entry name" value="HATPase_C_sf"/>
</dbReference>
<evidence type="ECO:0000259" key="1">
    <source>
        <dbReference type="Pfam" id="PF25794"/>
    </source>
</evidence>
<dbReference type="AlphaFoldDB" id="A0A397W309"/>
<dbReference type="PANTHER" id="PTHR15600:SF42">
    <property type="entry name" value="SACSIN"/>
    <property type="match status" value="1"/>
</dbReference>
<dbReference type="GO" id="GO:0030544">
    <property type="term" value="F:Hsp70 protein binding"/>
    <property type="evidence" value="ECO:0007669"/>
    <property type="project" value="TreeGrafter"/>
</dbReference>
<dbReference type="STRING" id="44941.A0A397W309"/>
<protein>
    <recommendedName>
        <fullName evidence="1">Sacsin/Nov domain-containing protein</fullName>
    </recommendedName>
</protein>
<reference evidence="2 3" key="1">
    <citation type="submission" date="2018-06" db="EMBL/GenBank/DDBJ databases">
        <title>Comparative genomics reveals the genomic features of Rhizophagus irregularis, R. cerebriforme, R. diaphanum and Gigaspora rosea, and their symbiotic lifestyle signature.</title>
        <authorList>
            <person name="Morin E."/>
            <person name="San Clemente H."/>
            <person name="Chen E.C.H."/>
            <person name="De La Providencia I."/>
            <person name="Hainaut M."/>
            <person name="Kuo A."/>
            <person name="Kohler A."/>
            <person name="Murat C."/>
            <person name="Tang N."/>
            <person name="Roy S."/>
            <person name="Loubradou J."/>
            <person name="Henrissat B."/>
            <person name="Grigoriev I.V."/>
            <person name="Corradi N."/>
            <person name="Roux C."/>
            <person name="Martin F.M."/>
        </authorList>
    </citation>
    <scope>NUCLEOTIDE SEQUENCE [LARGE SCALE GENOMIC DNA]</scope>
    <source>
        <strain evidence="2 3">DAOM 194757</strain>
    </source>
</reference>
<dbReference type="Proteomes" id="UP000266673">
    <property type="component" value="Unassembled WGS sequence"/>
</dbReference>
<proteinExistence type="predicted"/>
<accession>A0A397W309</accession>
<organism evidence="2 3">
    <name type="scientific">Gigaspora rosea</name>
    <dbReference type="NCBI Taxonomy" id="44941"/>
    <lineage>
        <taxon>Eukaryota</taxon>
        <taxon>Fungi</taxon>
        <taxon>Fungi incertae sedis</taxon>
        <taxon>Mucoromycota</taxon>
        <taxon>Glomeromycotina</taxon>
        <taxon>Glomeromycetes</taxon>
        <taxon>Diversisporales</taxon>
        <taxon>Gigasporaceae</taxon>
        <taxon>Gigaspora</taxon>
    </lineage>
</organism>
<keyword evidence="3" id="KW-1185">Reference proteome</keyword>
<comment type="caution">
    <text evidence="2">The sequence shown here is derived from an EMBL/GenBank/DDBJ whole genome shotgun (WGS) entry which is preliminary data.</text>
</comment>
<dbReference type="PANTHER" id="PTHR15600">
    <property type="entry name" value="SACSIN"/>
    <property type="match status" value="1"/>
</dbReference>
<dbReference type="Pfam" id="PF25794">
    <property type="entry name" value="SACS"/>
    <property type="match status" value="1"/>
</dbReference>
<sequence>FGQKEELTTRLKNILRDYNRKEIVFKEFLQNADDAAASQFCVILDDSQYSTKYLLKPDTMNCWQGPAIWIYNDAQFSKEDFNSLCNIGKVVNNYNMIKLENLVLDLIHLIISQIYHN</sequence>
<dbReference type="InterPro" id="IPR058210">
    <property type="entry name" value="SACS/Nov_dom"/>
</dbReference>
<feature type="domain" description="Sacsin/Nov" evidence="1">
    <location>
        <begin position="4"/>
        <end position="90"/>
    </location>
</feature>
<feature type="non-terminal residue" evidence="2">
    <location>
        <position position="1"/>
    </location>
</feature>
<dbReference type="EMBL" id="QKWP01000164">
    <property type="protein sequence ID" value="RIB25736.1"/>
    <property type="molecule type" value="Genomic_DNA"/>
</dbReference>
<evidence type="ECO:0000313" key="2">
    <source>
        <dbReference type="EMBL" id="RIB25736.1"/>
    </source>
</evidence>
<dbReference type="OrthoDB" id="1262810at2759"/>
<name>A0A397W309_9GLOM</name>
<evidence type="ECO:0000313" key="3">
    <source>
        <dbReference type="Proteomes" id="UP000266673"/>
    </source>
</evidence>
<gene>
    <name evidence="2" type="ORF">C2G38_2273958</name>
</gene>